<reference evidence="2 3" key="1">
    <citation type="submission" date="2016-10" db="EMBL/GenBank/DDBJ databases">
        <authorList>
            <person name="de Groot N.N."/>
        </authorList>
    </citation>
    <scope>NUCLEOTIDE SEQUENCE [LARGE SCALE GENOMIC DNA]</scope>
    <source>
        <strain evidence="2 3">DSM 17074</strain>
    </source>
</reference>
<organism evidence="2 3">
    <name type="scientific">Halolactibacillus miurensis</name>
    <dbReference type="NCBI Taxonomy" id="306541"/>
    <lineage>
        <taxon>Bacteria</taxon>
        <taxon>Bacillati</taxon>
        <taxon>Bacillota</taxon>
        <taxon>Bacilli</taxon>
        <taxon>Bacillales</taxon>
        <taxon>Bacillaceae</taxon>
        <taxon>Halolactibacillus</taxon>
    </lineage>
</organism>
<evidence type="ECO:0000256" key="1">
    <source>
        <dbReference type="SAM" id="MobiDB-lite"/>
    </source>
</evidence>
<name>A0A1I6T6P3_9BACI</name>
<sequence length="62" mass="7464">MMTNKKNARTNQEEKSKQWEKRQKESLGMFDTEFANEFNVKHAEAKSETRRNNEREKKQGKC</sequence>
<feature type="compositionally biased region" description="Basic and acidic residues" evidence="1">
    <location>
        <begin position="39"/>
        <end position="62"/>
    </location>
</feature>
<feature type="region of interest" description="Disordered" evidence="1">
    <location>
        <begin position="1"/>
        <end position="62"/>
    </location>
</feature>
<dbReference type="Proteomes" id="UP000199139">
    <property type="component" value="Unassembled WGS sequence"/>
</dbReference>
<feature type="compositionally biased region" description="Basic and acidic residues" evidence="1">
    <location>
        <begin position="11"/>
        <end position="25"/>
    </location>
</feature>
<accession>A0A1I6T6P3</accession>
<protein>
    <submittedName>
        <fullName evidence="2">Uncharacterized protein</fullName>
    </submittedName>
</protein>
<dbReference type="EMBL" id="FPAI01000013">
    <property type="protein sequence ID" value="SFS84921.1"/>
    <property type="molecule type" value="Genomic_DNA"/>
</dbReference>
<dbReference type="STRING" id="306541.SAMN05421668_11310"/>
<gene>
    <name evidence="2" type="ORF">SAMN05421668_11310</name>
</gene>
<evidence type="ECO:0000313" key="3">
    <source>
        <dbReference type="Proteomes" id="UP000199139"/>
    </source>
</evidence>
<dbReference type="AlphaFoldDB" id="A0A1I6T6P3"/>
<proteinExistence type="predicted"/>
<evidence type="ECO:0000313" key="2">
    <source>
        <dbReference type="EMBL" id="SFS84921.1"/>
    </source>
</evidence>